<dbReference type="EMBL" id="MFEI01000023">
    <property type="protein sequence ID" value="OGE80629.1"/>
    <property type="molecule type" value="Genomic_DNA"/>
</dbReference>
<dbReference type="STRING" id="1817822.A2826_02955"/>
<name>A0A1F5NSI3_9BACT</name>
<dbReference type="InterPro" id="IPR004513">
    <property type="entry name" value="FtsX"/>
</dbReference>
<dbReference type="GO" id="GO:0051301">
    <property type="term" value="P:cell division"/>
    <property type="evidence" value="ECO:0007669"/>
    <property type="project" value="UniProtKB-KW"/>
</dbReference>
<dbReference type="AlphaFoldDB" id="A0A1F5NSI3"/>
<organism evidence="14 15">
    <name type="scientific">Candidatus Doudnabacteria bacterium RIFCSPHIGHO2_01_FULL_43_23</name>
    <dbReference type="NCBI Taxonomy" id="1817822"/>
    <lineage>
        <taxon>Bacteria</taxon>
        <taxon>Candidatus Doudnaibacteriota</taxon>
    </lineage>
</organism>
<comment type="similarity">
    <text evidence="2 10">Belongs to the ABC-4 integral membrane protein family. FtsX subfamily.</text>
</comment>
<keyword evidence="4 10" id="KW-1003">Cell membrane</keyword>
<feature type="transmembrane region" description="Helical" evidence="11">
    <location>
        <begin position="21"/>
        <end position="40"/>
    </location>
</feature>
<comment type="subcellular location">
    <subcellularLocation>
        <location evidence="1">Cell membrane</location>
        <topology evidence="1">Multi-pass membrane protein</topology>
    </subcellularLocation>
</comment>
<keyword evidence="5 10" id="KW-0132">Cell division</keyword>
<feature type="transmembrane region" description="Helical" evidence="11">
    <location>
        <begin position="175"/>
        <end position="195"/>
    </location>
</feature>
<evidence type="ECO:0000256" key="11">
    <source>
        <dbReference type="SAM" id="Phobius"/>
    </source>
</evidence>
<dbReference type="Pfam" id="PF02687">
    <property type="entry name" value="FtsX"/>
    <property type="match status" value="1"/>
</dbReference>
<feature type="transmembrane region" description="Helical" evidence="11">
    <location>
        <begin position="228"/>
        <end position="249"/>
    </location>
</feature>
<keyword evidence="6 11" id="KW-0812">Transmembrane</keyword>
<evidence type="ECO:0000256" key="10">
    <source>
        <dbReference type="PIRNR" id="PIRNR003097"/>
    </source>
</evidence>
<dbReference type="InterPro" id="IPR003838">
    <property type="entry name" value="ABC3_permease_C"/>
</dbReference>
<feature type="domain" description="ABC3 transporter permease C-terminal" evidence="12">
    <location>
        <begin position="178"/>
        <end position="297"/>
    </location>
</feature>
<dbReference type="GO" id="GO:0005886">
    <property type="term" value="C:plasma membrane"/>
    <property type="evidence" value="ECO:0007669"/>
    <property type="project" value="UniProtKB-SubCell"/>
</dbReference>
<dbReference type="PANTHER" id="PTHR47755">
    <property type="entry name" value="CELL DIVISION PROTEIN FTSX"/>
    <property type="match status" value="1"/>
</dbReference>
<evidence type="ECO:0000256" key="3">
    <source>
        <dbReference type="ARBA" id="ARBA00021907"/>
    </source>
</evidence>
<evidence type="ECO:0000256" key="8">
    <source>
        <dbReference type="ARBA" id="ARBA00023136"/>
    </source>
</evidence>
<evidence type="ECO:0000256" key="1">
    <source>
        <dbReference type="ARBA" id="ARBA00004651"/>
    </source>
</evidence>
<proteinExistence type="inferred from homology"/>
<evidence type="ECO:0000256" key="4">
    <source>
        <dbReference type="ARBA" id="ARBA00022475"/>
    </source>
</evidence>
<keyword evidence="7 11" id="KW-1133">Transmembrane helix</keyword>
<feature type="domain" description="FtsX extracellular" evidence="13">
    <location>
        <begin position="55"/>
        <end position="147"/>
    </location>
</feature>
<reference evidence="14 15" key="1">
    <citation type="journal article" date="2016" name="Nat. Commun.">
        <title>Thousands of microbial genomes shed light on interconnected biogeochemical processes in an aquifer system.</title>
        <authorList>
            <person name="Anantharaman K."/>
            <person name="Brown C.T."/>
            <person name="Hug L.A."/>
            <person name="Sharon I."/>
            <person name="Castelle C.J."/>
            <person name="Probst A.J."/>
            <person name="Thomas B.C."/>
            <person name="Singh A."/>
            <person name="Wilkins M.J."/>
            <person name="Karaoz U."/>
            <person name="Brodie E.L."/>
            <person name="Williams K.H."/>
            <person name="Hubbard S.S."/>
            <person name="Banfield J.F."/>
        </authorList>
    </citation>
    <scope>NUCLEOTIDE SEQUENCE [LARGE SCALE GENOMIC DNA]</scope>
</reference>
<dbReference type="InterPro" id="IPR040690">
    <property type="entry name" value="FtsX_ECD"/>
</dbReference>
<gene>
    <name evidence="14" type="ORF">A2826_02955</name>
</gene>
<sequence length="300" mass="33466">MFKRILKYGFLALVRNGWLTLSAVSVMTITLLVLSTLLVINQLAGLSAQNIQDRVSISVFLSSDTSNEKLLEVKEEFENFEEVKEVRLITAEQALETFKKVHEGDELIEQTLAELEVNPLQPSFVISAKELDLYPVISQKLDRSRFVSLFETVNFEDSRDLIARLNQITKGIRNFGVILIVVFGLVAVLVMFNTLRLTIFSRREEIEIMRLVGASNAFVRGPFIVEGIVYGLLATIIASVVLLPILSSIEPQINSFFGLELGTATFFSSDFWILVLIELGVGITLGVASSLIATKKYLEV</sequence>
<evidence type="ECO:0000259" key="13">
    <source>
        <dbReference type="Pfam" id="PF18075"/>
    </source>
</evidence>
<dbReference type="PANTHER" id="PTHR47755:SF1">
    <property type="entry name" value="CELL DIVISION PROTEIN FTSX"/>
    <property type="match status" value="1"/>
</dbReference>
<evidence type="ECO:0000256" key="5">
    <source>
        <dbReference type="ARBA" id="ARBA00022618"/>
    </source>
</evidence>
<keyword evidence="8 10" id="KW-0472">Membrane</keyword>
<evidence type="ECO:0000256" key="2">
    <source>
        <dbReference type="ARBA" id="ARBA00007379"/>
    </source>
</evidence>
<evidence type="ECO:0000256" key="7">
    <source>
        <dbReference type="ARBA" id="ARBA00022989"/>
    </source>
</evidence>
<accession>A0A1F5NSI3</accession>
<evidence type="ECO:0000313" key="14">
    <source>
        <dbReference type="EMBL" id="OGE80629.1"/>
    </source>
</evidence>
<dbReference type="PIRSF" id="PIRSF003097">
    <property type="entry name" value="FtsX"/>
    <property type="match status" value="1"/>
</dbReference>
<protein>
    <recommendedName>
        <fullName evidence="3 10">Cell division protein FtsX</fullName>
    </recommendedName>
</protein>
<dbReference type="Gene3D" id="3.30.70.3040">
    <property type="match status" value="1"/>
</dbReference>
<keyword evidence="9 10" id="KW-0131">Cell cycle</keyword>
<evidence type="ECO:0000259" key="12">
    <source>
        <dbReference type="Pfam" id="PF02687"/>
    </source>
</evidence>
<dbReference type="Pfam" id="PF18075">
    <property type="entry name" value="FtsX_ECD"/>
    <property type="match status" value="1"/>
</dbReference>
<evidence type="ECO:0000256" key="9">
    <source>
        <dbReference type="ARBA" id="ARBA00023306"/>
    </source>
</evidence>
<comment type="caution">
    <text evidence="14">The sequence shown here is derived from an EMBL/GenBank/DDBJ whole genome shotgun (WGS) entry which is preliminary data.</text>
</comment>
<feature type="transmembrane region" description="Helical" evidence="11">
    <location>
        <begin position="271"/>
        <end position="293"/>
    </location>
</feature>
<evidence type="ECO:0000256" key="6">
    <source>
        <dbReference type="ARBA" id="ARBA00022692"/>
    </source>
</evidence>
<evidence type="ECO:0000313" key="15">
    <source>
        <dbReference type="Proteomes" id="UP000177912"/>
    </source>
</evidence>
<dbReference type="Proteomes" id="UP000177912">
    <property type="component" value="Unassembled WGS sequence"/>
</dbReference>